<dbReference type="EMBL" id="ALWX01000049">
    <property type="protein sequence ID" value="EKA60761.1"/>
    <property type="molecule type" value="Genomic_DNA"/>
</dbReference>
<evidence type="ECO:0000313" key="2">
    <source>
        <dbReference type="EMBL" id="EKA60761.1"/>
    </source>
</evidence>
<dbReference type="OrthoDB" id="9815890at2"/>
<sequence>MSQPAAQLTPQEAWDHLASDPEAILVDVRTRAEWTFVGLPDLTSLGKRVVPIEWTSFPDGAPNPAFLDELRAVVPTEETTVLFLCRSGARSVAAQTAAGAAGYSRTVNVLEGFEGDVDAHGHRAVNGWKQAGLPWRQG</sequence>
<dbReference type="SMART" id="SM00450">
    <property type="entry name" value="RHOD"/>
    <property type="match status" value="1"/>
</dbReference>
<reference evidence="3 5" key="1">
    <citation type="journal article" date="2009" name="Int. J. Syst. Evol. Microbiol.">
        <title>Janibacter hoylei sp. nov., Bacillus isronensis sp. nov. and Bacillus aryabhattai sp. nov., isolated from cryotubes used for collecting air from the upper atmosphere.</title>
        <authorList>
            <person name="Shivaji S."/>
            <person name="Chaturvedi P."/>
            <person name="Begum Z."/>
            <person name="Pindi P.K."/>
            <person name="Manorama R."/>
            <person name="Padmanaban D.A."/>
            <person name="Shouche Y.S."/>
            <person name="Pawar S."/>
            <person name="Vaishampayan P."/>
            <person name="Dutt C.B."/>
            <person name="Datta G.N."/>
            <person name="Manchanda R.K."/>
            <person name="Rao U.R."/>
            <person name="Bhargava P.M."/>
            <person name="Narlikar J.V."/>
        </authorList>
    </citation>
    <scope>NUCLEOTIDE SEQUENCE [LARGE SCALE GENOMIC DNA]</scope>
    <source>
        <strain evidence="3 5">PVAS-1</strain>
    </source>
</reference>
<reference evidence="2 4" key="2">
    <citation type="journal article" date="2012" name="J. Bacteriol.">
        <title>Genome Sequence of Janibacter hoylei MTCC8307, Isolated from the Stratospheric Air.</title>
        <authorList>
            <person name="Pawar S.P."/>
            <person name="Dhotre D.P."/>
            <person name="Shetty S.A."/>
            <person name="Chowdhury S.P."/>
            <person name="Chaudhari B.L."/>
            <person name="Shouche Y.S."/>
        </authorList>
    </citation>
    <scope>NUCLEOTIDE SEQUENCE [LARGE SCALE GENOMIC DNA]</scope>
    <source>
        <strain evidence="2 4">PVAS-1</strain>
    </source>
</reference>
<dbReference type="PANTHER" id="PTHR47377">
    <property type="entry name" value="RHODANESE-LIKE DOMAIN-CONTAINING PROTEIN 4, CHLOROPLASTIC"/>
    <property type="match status" value="1"/>
</dbReference>
<evidence type="ECO:0000313" key="5">
    <source>
        <dbReference type="Proteomes" id="UP000288711"/>
    </source>
</evidence>
<evidence type="ECO:0000259" key="1">
    <source>
        <dbReference type="PROSITE" id="PS50206"/>
    </source>
</evidence>
<proteinExistence type="predicted"/>
<protein>
    <submittedName>
        <fullName evidence="2">Rhodanese domain-containing protein</fullName>
    </submittedName>
    <submittedName>
        <fullName evidence="3">Sulfurtransferase</fullName>
    </submittedName>
</protein>
<dbReference type="STRING" id="1210046.B277_11300"/>
<keyword evidence="5" id="KW-1185">Reference proteome</keyword>
<dbReference type="SUPFAM" id="SSF52821">
    <property type="entry name" value="Rhodanese/Cell cycle control phosphatase"/>
    <property type="match status" value="1"/>
</dbReference>
<dbReference type="PATRIC" id="fig|1210046.3.peg.2167"/>
<feature type="domain" description="Rhodanese" evidence="1">
    <location>
        <begin position="19"/>
        <end position="125"/>
    </location>
</feature>
<dbReference type="AlphaFoldDB" id="K1E189"/>
<keyword evidence="3" id="KW-0808">Transferase</keyword>
<name>K1E189_9MICO</name>
<accession>K1E189</accession>
<evidence type="ECO:0000313" key="3">
    <source>
        <dbReference type="EMBL" id="RWU85472.1"/>
    </source>
</evidence>
<dbReference type="eggNOG" id="COG0607">
    <property type="taxonomic scope" value="Bacteria"/>
</dbReference>
<evidence type="ECO:0000313" key="4">
    <source>
        <dbReference type="Proteomes" id="UP000004474"/>
    </source>
</evidence>
<dbReference type="PROSITE" id="PS50206">
    <property type="entry name" value="RHODANESE_3"/>
    <property type="match status" value="1"/>
</dbReference>
<dbReference type="PANTHER" id="PTHR47377:SF1">
    <property type="entry name" value="RHODANESE-LIKE DOMAIN-CONTAINING PROTEIN 4, CHLOROPLASTIC"/>
    <property type="match status" value="1"/>
</dbReference>
<dbReference type="GO" id="GO:0016740">
    <property type="term" value="F:transferase activity"/>
    <property type="evidence" value="ECO:0007669"/>
    <property type="project" value="UniProtKB-KW"/>
</dbReference>
<dbReference type="Proteomes" id="UP000004474">
    <property type="component" value="Unassembled WGS sequence"/>
</dbReference>
<gene>
    <name evidence="2" type="ORF">B277_11300</name>
    <name evidence="3" type="ORF">CWN80_00295</name>
</gene>
<dbReference type="InterPro" id="IPR001763">
    <property type="entry name" value="Rhodanese-like_dom"/>
</dbReference>
<dbReference type="EMBL" id="PIPF01000001">
    <property type="protein sequence ID" value="RWU85472.1"/>
    <property type="molecule type" value="Genomic_DNA"/>
</dbReference>
<dbReference type="Gene3D" id="3.40.250.10">
    <property type="entry name" value="Rhodanese-like domain"/>
    <property type="match status" value="1"/>
</dbReference>
<dbReference type="InterPro" id="IPR036873">
    <property type="entry name" value="Rhodanese-like_dom_sf"/>
</dbReference>
<comment type="caution">
    <text evidence="2">The sequence shown here is derived from an EMBL/GenBank/DDBJ whole genome shotgun (WGS) entry which is preliminary data.</text>
</comment>
<dbReference type="Pfam" id="PF00581">
    <property type="entry name" value="Rhodanese"/>
    <property type="match status" value="1"/>
</dbReference>
<reference evidence="3" key="3">
    <citation type="submission" date="2017-11" db="EMBL/GenBank/DDBJ databases">
        <authorList>
            <person name="Seuylemezian A."/>
            <person name="Cooper K."/>
            <person name="Vaishampayan P."/>
        </authorList>
    </citation>
    <scope>NUCLEOTIDE SEQUENCE</scope>
    <source>
        <strain evidence="3">PVAS-1</strain>
    </source>
</reference>
<dbReference type="RefSeq" id="WP_007928134.1">
    <property type="nucleotide sequence ID" value="NZ_ALWX01000049.1"/>
</dbReference>
<dbReference type="InterPro" id="IPR044240">
    <property type="entry name" value="STR4-like"/>
</dbReference>
<dbReference type="Proteomes" id="UP000288711">
    <property type="component" value="Unassembled WGS sequence"/>
</dbReference>
<organism evidence="2 4">
    <name type="scientific">Janibacter hoylei PVAS-1</name>
    <dbReference type="NCBI Taxonomy" id="1210046"/>
    <lineage>
        <taxon>Bacteria</taxon>
        <taxon>Bacillati</taxon>
        <taxon>Actinomycetota</taxon>
        <taxon>Actinomycetes</taxon>
        <taxon>Micrococcales</taxon>
        <taxon>Intrasporangiaceae</taxon>
        <taxon>Janibacter</taxon>
    </lineage>
</organism>